<comment type="similarity">
    <text evidence="2">Belongs to the EAF1 family.</text>
</comment>
<dbReference type="GO" id="GO:0035267">
    <property type="term" value="C:NuA4 histone acetyltransferase complex"/>
    <property type="evidence" value="ECO:0007669"/>
    <property type="project" value="TreeGrafter"/>
</dbReference>
<keyword evidence="5" id="KW-0227">DNA damage</keyword>
<keyword evidence="11" id="KW-0539">Nucleus</keyword>
<keyword evidence="9" id="KW-0804">Transcription</keyword>
<proteinExistence type="inferred from homology"/>
<dbReference type="AlphaFoldDB" id="A0A0V1PS72"/>
<protein>
    <recommendedName>
        <fullName evidence="4">Chromatin modification-related protein EAF1</fullName>
    </recommendedName>
    <alternativeName>
        <fullName evidence="15">Chromatin modification-related protein eaf1</fullName>
    </alternativeName>
    <alternativeName>
        <fullName evidence="14 16">ESA1-associated factor 1</fullName>
    </alternativeName>
    <alternativeName>
        <fullName evidence="13">Vacuolar import and degradation protein 21</fullName>
    </alternativeName>
</protein>
<gene>
    <name evidence="20" type="ORF">AC631_05310</name>
</gene>
<evidence type="ECO:0000313" key="21">
    <source>
        <dbReference type="Proteomes" id="UP000054251"/>
    </source>
</evidence>
<evidence type="ECO:0000256" key="7">
    <source>
        <dbReference type="ARBA" id="ARBA00023015"/>
    </source>
</evidence>
<comment type="subunit">
    <text evidence="3">Component of the NuA4 histone acetyltransferase complex.</text>
</comment>
<feature type="region of interest" description="Disordered" evidence="17">
    <location>
        <begin position="369"/>
        <end position="395"/>
    </location>
</feature>
<keyword evidence="6" id="KW-0156">Chromatin regulator</keyword>
<dbReference type="GO" id="GO:0003682">
    <property type="term" value="F:chromatin binding"/>
    <property type="evidence" value="ECO:0007669"/>
    <property type="project" value="TreeGrafter"/>
</dbReference>
<dbReference type="PANTHER" id="PTHR46459">
    <property type="entry name" value="E1A-BINDING PROTEIN P400-RELATED"/>
    <property type="match status" value="1"/>
</dbReference>
<feature type="region of interest" description="Disordered" evidence="17">
    <location>
        <begin position="1049"/>
        <end position="1124"/>
    </location>
</feature>
<dbReference type="SMART" id="SM00573">
    <property type="entry name" value="HSA"/>
    <property type="match status" value="1"/>
</dbReference>
<keyword evidence="10" id="KW-0234">DNA repair</keyword>
<feature type="compositionally biased region" description="Polar residues" evidence="17">
    <location>
        <begin position="1183"/>
        <end position="1194"/>
    </location>
</feature>
<evidence type="ECO:0000256" key="3">
    <source>
        <dbReference type="ARBA" id="ARBA00011353"/>
    </source>
</evidence>
<feature type="region of interest" description="Disordered" evidence="17">
    <location>
        <begin position="84"/>
        <end position="129"/>
    </location>
</feature>
<feature type="compositionally biased region" description="Polar residues" evidence="17">
    <location>
        <begin position="1064"/>
        <end position="1085"/>
    </location>
</feature>
<feature type="compositionally biased region" description="Low complexity" evidence="17">
    <location>
        <begin position="1163"/>
        <end position="1182"/>
    </location>
</feature>
<evidence type="ECO:0000313" key="20">
    <source>
        <dbReference type="EMBL" id="KRZ98923.1"/>
    </source>
</evidence>
<evidence type="ECO:0000256" key="5">
    <source>
        <dbReference type="ARBA" id="ARBA00022763"/>
    </source>
</evidence>
<evidence type="ECO:0000256" key="10">
    <source>
        <dbReference type="ARBA" id="ARBA00023204"/>
    </source>
</evidence>
<feature type="compositionally biased region" description="Low complexity" evidence="17">
    <location>
        <begin position="734"/>
        <end position="743"/>
    </location>
</feature>
<dbReference type="InterPro" id="IPR014012">
    <property type="entry name" value="HSA_dom"/>
</dbReference>
<dbReference type="FunFam" id="1.10.10.60:FF:000484">
    <property type="entry name" value="Chromatin modification-related protein EAF1"/>
    <property type="match status" value="1"/>
</dbReference>
<dbReference type="Gene3D" id="1.10.10.60">
    <property type="entry name" value="Homeodomain-like"/>
    <property type="match status" value="1"/>
</dbReference>
<dbReference type="CDD" id="cd00167">
    <property type="entry name" value="SANT"/>
    <property type="match status" value="1"/>
</dbReference>
<dbReference type="EMBL" id="LMYN01000192">
    <property type="protein sequence ID" value="KRZ98923.1"/>
    <property type="molecule type" value="Genomic_DNA"/>
</dbReference>
<reference evidence="20 21" key="1">
    <citation type="submission" date="2015-11" db="EMBL/GenBank/DDBJ databases">
        <title>The genome of Debaryomyces fabryi.</title>
        <authorList>
            <person name="Tafer H."/>
            <person name="Lopandic K."/>
        </authorList>
    </citation>
    <scope>NUCLEOTIDE SEQUENCE [LARGE SCALE GENOMIC DNA]</scope>
    <source>
        <strain evidence="20 21">CBS 789</strain>
    </source>
</reference>
<feature type="region of interest" description="Disordered" evidence="17">
    <location>
        <begin position="796"/>
        <end position="856"/>
    </location>
</feature>
<evidence type="ECO:0000256" key="6">
    <source>
        <dbReference type="ARBA" id="ARBA00022853"/>
    </source>
</evidence>
<dbReference type="Pfam" id="PF07529">
    <property type="entry name" value="HSA"/>
    <property type="match status" value="1"/>
</dbReference>
<evidence type="ECO:0000256" key="9">
    <source>
        <dbReference type="ARBA" id="ARBA00023163"/>
    </source>
</evidence>
<evidence type="ECO:0000256" key="1">
    <source>
        <dbReference type="ARBA" id="ARBA00004123"/>
    </source>
</evidence>
<feature type="domain" description="Myb-like" evidence="18">
    <location>
        <begin position="592"/>
        <end position="648"/>
    </location>
</feature>
<evidence type="ECO:0000256" key="11">
    <source>
        <dbReference type="ARBA" id="ARBA00023242"/>
    </source>
</evidence>
<evidence type="ECO:0000256" key="13">
    <source>
        <dbReference type="ARBA" id="ARBA00029670"/>
    </source>
</evidence>
<evidence type="ECO:0000256" key="17">
    <source>
        <dbReference type="SAM" id="MobiDB-lite"/>
    </source>
</evidence>
<dbReference type="SUPFAM" id="SSF46689">
    <property type="entry name" value="Homeodomain-like"/>
    <property type="match status" value="1"/>
</dbReference>
<evidence type="ECO:0000256" key="16">
    <source>
        <dbReference type="ARBA" id="ARBA00082479"/>
    </source>
</evidence>
<evidence type="ECO:0000259" key="18">
    <source>
        <dbReference type="PROSITE" id="PS50090"/>
    </source>
</evidence>
<feature type="compositionally biased region" description="Polar residues" evidence="17">
    <location>
        <begin position="845"/>
        <end position="856"/>
    </location>
</feature>
<evidence type="ECO:0000256" key="2">
    <source>
        <dbReference type="ARBA" id="ARBA00008913"/>
    </source>
</evidence>
<comment type="function">
    <text evidence="12">Component of the NuA4 histone acetyltransferase complex which is involved in transcriptional activation of selected genes principally by acetylation of nucleosomal histone H4 and H2A. The NuA4 complex is also involved in DNA repair.</text>
</comment>
<feature type="compositionally biased region" description="Low complexity" evidence="17">
    <location>
        <begin position="801"/>
        <end position="835"/>
    </location>
</feature>
<dbReference type="GO" id="GO:0005634">
    <property type="term" value="C:nucleus"/>
    <property type="evidence" value="ECO:0007669"/>
    <property type="project" value="UniProtKB-SubCell"/>
</dbReference>
<dbReference type="OrthoDB" id="5364245at2759"/>
<dbReference type="PROSITE" id="PS50090">
    <property type="entry name" value="MYB_LIKE"/>
    <property type="match status" value="1"/>
</dbReference>
<organism evidence="20 21">
    <name type="scientific">Debaryomyces fabryi</name>
    <dbReference type="NCBI Taxonomy" id="58627"/>
    <lineage>
        <taxon>Eukaryota</taxon>
        <taxon>Fungi</taxon>
        <taxon>Dikarya</taxon>
        <taxon>Ascomycota</taxon>
        <taxon>Saccharomycotina</taxon>
        <taxon>Pichiomycetes</taxon>
        <taxon>Debaryomycetaceae</taxon>
        <taxon>Debaryomyces</taxon>
    </lineage>
</organism>
<evidence type="ECO:0000256" key="14">
    <source>
        <dbReference type="ARBA" id="ARBA00032084"/>
    </source>
</evidence>
<dbReference type="InterPro" id="IPR001005">
    <property type="entry name" value="SANT/Myb"/>
</dbReference>
<dbReference type="GeneID" id="26842319"/>
<feature type="compositionally biased region" description="Low complexity" evidence="17">
    <location>
        <begin position="948"/>
        <end position="987"/>
    </location>
</feature>
<dbReference type="GO" id="GO:0006281">
    <property type="term" value="P:DNA repair"/>
    <property type="evidence" value="ECO:0007669"/>
    <property type="project" value="UniProtKB-KW"/>
</dbReference>
<dbReference type="InterPro" id="IPR009057">
    <property type="entry name" value="Homeodomain-like_sf"/>
</dbReference>
<dbReference type="PROSITE" id="PS51204">
    <property type="entry name" value="HSA"/>
    <property type="match status" value="1"/>
</dbReference>
<feature type="compositionally biased region" description="Polar residues" evidence="17">
    <location>
        <begin position="1142"/>
        <end position="1162"/>
    </location>
</feature>
<dbReference type="Proteomes" id="UP000054251">
    <property type="component" value="Unassembled WGS sequence"/>
</dbReference>
<feature type="compositionally biased region" description="Low complexity" evidence="17">
    <location>
        <begin position="117"/>
        <end position="129"/>
    </location>
</feature>
<evidence type="ECO:0000259" key="19">
    <source>
        <dbReference type="PROSITE" id="PS51204"/>
    </source>
</evidence>
<name>A0A0V1PS72_9ASCO</name>
<evidence type="ECO:0000256" key="8">
    <source>
        <dbReference type="ARBA" id="ARBA00023159"/>
    </source>
</evidence>
<keyword evidence="21" id="KW-1185">Reference proteome</keyword>
<dbReference type="SMART" id="SM00717">
    <property type="entry name" value="SANT"/>
    <property type="match status" value="1"/>
</dbReference>
<keyword evidence="8" id="KW-0010">Activator</keyword>
<feature type="compositionally biased region" description="Polar residues" evidence="17">
    <location>
        <begin position="744"/>
        <end position="754"/>
    </location>
</feature>
<comment type="caution">
    <text evidence="20">The sequence shown here is derived from an EMBL/GenBank/DDBJ whole genome shotgun (WGS) entry which is preliminary data.</text>
</comment>
<dbReference type="Pfam" id="PF13921">
    <property type="entry name" value="Myb_DNA-bind_6"/>
    <property type="match status" value="1"/>
</dbReference>
<dbReference type="GO" id="GO:0006325">
    <property type="term" value="P:chromatin organization"/>
    <property type="evidence" value="ECO:0007669"/>
    <property type="project" value="UniProtKB-KW"/>
</dbReference>
<keyword evidence="7" id="KW-0805">Transcription regulation</keyword>
<evidence type="ECO:0000256" key="15">
    <source>
        <dbReference type="ARBA" id="ARBA00072841"/>
    </source>
</evidence>
<feature type="region of interest" description="Disordered" evidence="17">
    <location>
        <begin position="721"/>
        <end position="765"/>
    </location>
</feature>
<sequence>MIKEEADGILKQRNNKLEELLHLAADPLLTDISSHKSRVSEFLNDNDITKEKTFVVSSLPGVSGSGSFAEAMLQSVSRSIYKVEETKERTEDTSSEQGLKRRATSVTDERKLKVSRHSSSQLSDSRSASIPKSTLEITKPVAVAPAVESQQENIHIETRDFLDRDISELEILSVPEHYPTKLPNVSSLAELYYLTQTLPLIKLLPGSHKTLITENYELALLEGKIAVLYSRIEELKRQGKWSLRQPKRYYDPYIYAKGNNEKKTFHGDSLLEEGKWMAADFKEGLKYKKACCVAMAQAVNDYWTYGKVMCIRRKRIWHIGEKREEEEIQLENNPIEGSDSMAVDDIKADNEGAPSELVDNELQNTTAVGDDKVSLEPMLDNQQPQPEEEEEDINSKEVADIKVVEDSSLDKLVDEMSTSEKPEEEVELSSIDVKLLLSRPKPEDEIVPPSLPTFTENDLKEMGRDSKDSAPFKLHANLNDLKKIDQSIIKNLPKFTAFDNEDSNMPAPALKPVDSPMIAVSRLLHPFEEDDEWYKIVLKEGDSHKSKSSVSNGPPEYQKGLFGFQSHRRFNYLKPPKPPLIKNIEFRSPTIWLPQDDKYLIHYVAEFCFNWDLISEHLLPSAATLRKYESNIERRTPWQCFERYIQLNEKFQFSDMKGIYSYQAQLWLEHAHRAQLTTKRRISPLGVGNESIQRGHRRLRWASLFDAMRKSMKKREDAIAKLNHRRTPVDYSANSTNNTNGNSPEASNNGTPGPNNGKRPMDRVPTPAELSKLKFERDKSIQEAYLNQQATRSRMIAAVAQQQKQQQNINNQGSVGRPASQGPGPGPAANVPPQQRGQIGVPGASPNNPAGSLGNQVLSLQQPPQVAQGGMTKRPTTPNGTAYTAEQIQQLLQIQKQRRLMQQQNQPGKTGINPSQPNSPALIQNMPLSSTKTTVGAGNMPLSGMPNQAQQVPMQQQGQKQQLGPGQRQQVPVSQPSQGQGSSTGVPANKSRIHFAPAQVSAIINSIQTKNPNLTKEQVTKLAATYLANIQQQQQNRANQQQLQPQLQNLGTIGQGPPTHRPGQIQSPSNQKKPQVATLTPQERNQLQMLKAAKTAQQQQLQHQQQQQRRSGSPMVPNAPLDPNNMAKLEYEQRKNLLIQKHQQQQRLGNNANIPGQSTPNLASMPPSSASSPSSSTSGPASNLPNSNKNIPKK</sequence>
<feature type="domain" description="HSA" evidence="19">
    <location>
        <begin position="254"/>
        <end position="333"/>
    </location>
</feature>
<dbReference type="PANTHER" id="PTHR46459:SF1">
    <property type="entry name" value="E1A-BINDING PROTEIN P400"/>
    <property type="match status" value="1"/>
</dbReference>
<feature type="region of interest" description="Disordered" evidence="17">
    <location>
        <begin position="1142"/>
        <end position="1194"/>
    </location>
</feature>
<feature type="region of interest" description="Disordered" evidence="17">
    <location>
        <begin position="898"/>
        <end position="989"/>
    </location>
</feature>
<accession>A0A0V1PS72</accession>
<evidence type="ECO:0000256" key="4">
    <source>
        <dbReference type="ARBA" id="ARBA00018561"/>
    </source>
</evidence>
<feature type="compositionally biased region" description="Polar residues" evidence="17">
    <location>
        <begin position="912"/>
        <end position="936"/>
    </location>
</feature>
<evidence type="ECO:0000256" key="12">
    <source>
        <dbReference type="ARBA" id="ARBA00025178"/>
    </source>
</evidence>
<comment type="subcellular location">
    <subcellularLocation>
        <location evidence="1">Nucleus</location>
    </subcellularLocation>
</comment>
<dbReference type="RefSeq" id="XP_015465026.1">
    <property type="nucleotide sequence ID" value="XM_015614139.1"/>
</dbReference>
<feature type="compositionally biased region" description="Low complexity" evidence="17">
    <location>
        <begin position="1086"/>
        <end position="1108"/>
    </location>
</feature>